<dbReference type="eggNOG" id="COG1819">
    <property type="taxonomic scope" value="Bacteria"/>
</dbReference>
<dbReference type="STRING" id="1869.MB27_05335"/>
<dbReference type="PANTHER" id="PTHR48050">
    <property type="entry name" value="STEROL 3-BETA-GLUCOSYLTRANSFERASE"/>
    <property type="match status" value="1"/>
</dbReference>
<gene>
    <name evidence="2" type="ORF">MB27_05335</name>
</gene>
<name>A0A0A6UQ60_ACTUT</name>
<feature type="domain" description="Erythromycin biosynthesis protein CIII-like C-terminal" evidence="1">
    <location>
        <begin position="272"/>
        <end position="370"/>
    </location>
</feature>
<evidence type="ECO:0000313" key="3">
    <source>
        <dbReference type="Proteomes" id="UP000054537"/>
    </source>
</evidence>
<accession>A0A0A6UQ60</accession>
<evidence type="ECO:0000259" key="1">
    <source>
        <dbReference type="Pfam" id="PF06722"/>
    </source>
</evidence>
<sequence length="431" mass="44995">MSETVLMVTHGSLGDVLPFVRVGEELARRGCAVTLLSHAGYARYAGPDIEFVAIDTVAEHRRGMDQSASLRDVRRPADLEAFYRAGNLYERTHRELAELVGRNRAGRTVLVGRHTSAASVLFAAELLGVPACWVALAPSQLMVAPVAAAHHRHALAAGFAAVRERFGLGPVKDWNTWFRSPSAVIGTWPEWFDTAGRPAGPGVALAGFVLGDEPGEATGGTMPAVLPAGGVLVTGGTGRMLHPGFYPAALAALAAAGRPGLVVTPHRDLLPARLPPGVRWQAEAPFAAVLPTCGAVVHHGGIGTAVQALRSGTPQVILADGADRPDNARRLAAYGLAHSLEATGPEGWETDAVAASLTAALAGGPRPVTALRAAADDVMTGARRAADLITASQDHGGPEADTPADLRRRLHDLTPRQRQLLAARLRPGTGE</sequence>
<proteinExistence type="predicted"/>
<dbReference type="PANTHER" id="PTHR48050:SF13">
    <property type="entry name" value="STEROL 3-BETA-GLUCOSYLTRANSFERASE UGT80A2"/>
    <property type="match status" value="1"/>
</dbReference>
<dbReference type="InterPro" id="IPR010610">
    <property type="entry name" value="EryCIII-like_C"/>
</dbReference>
<reference evidence="2 3" key="1">
    <citation type="submission" date="2014-10" db="EMBL/GenBank/DDBJ databases">
        <title>Draft genome sequence of Actinoplanes utahensis NRRL 12052.</title>
        <authorList>
            <person name="Velasco-Bucheli B."/>
            <person name="del Cerro C."/>
            <person name="Hormigo D."/>
            <person name="Garcia J.L."/>
            <person name="Acebal C."/>
            <person name="Arroyo M."/>
            <person name="de la Mata I."/>
        </authorList>
    </citation>
    <scope>NUCLEOTIDE SEQUENCE [LARGE SCALE GENOMIC DNA]</scope>
    <source>
        <strain evidence="2 3">NRRL 12052</strain>
    </source>
</reference>
<dbReference type="Proteomes" id="UP000054537">
    <property type="component" value="Unassembled WGS sequence"/>
</dbReference>
<comment type="caution">
    <text evidence="2">The sequence shown here is derived from an EMBL/GenBank/DDBJ whole genome shotgun (WGS) entry which is preliminary data.</text>
</comment>
<dbReference type="OrthoDB" id="3253247at2"/>
<organism evidence="2 3">
    <name type="scientific">Actinoplanes utahensis</name>
    <dbReference type="NCBI Taxonomy" id="1869"/>
    <lineage>
        <taxon>Bacteria</taxon>
        <taxon>Bacillati</taxon>
        <taxon>Actinomycetota</taxon>
        <taxon>Actinomycetes</taxon>
        <taxon>Micromonosporales</taxon>
        <taxon>Micromonosporaceae</taxon>
        <taxon>Actinoplanes</taxon>
    </lineage>
</organism>
<dbReference type="GO" id="GO:0016757">
    <property type="term" value="F:glycosyltransferase activity"/>
    <property type="evidence" value="ECO:0007669"/>
    <property type="project" value="UniProtKB-ARBA"/>
</dbReference>
<dbReference type="SUPFAM" id="SSF53756">
    <property type="entry name" value="UDP-Glycosyltransferase/glycogen phosphorylase"/>
    <property type="match status" value="1"/>
</dbReference>
<dbReference type="AlphaFoldDB" id="A0A0A6UQ60"/>
<keyword evidence="3" id="KW-1185">Reference proteome</keyword>
<dbReference type="EMBL" id="JRTT01000005">
    <property type="protein sequence ID" value="KHD78270.1"/>
    <property type="molecule type" value="Genomic_DNA"/>
</dbReference>
<dbReference type="InterPro" id="IPR050426">
    <property type="entry name" value="Glycosyltransferase_28"/>
</dbReference>
<dbReference type="RefSeq" id="WP_043522926.1">
    <property type="nucleotide sequence ID" value="NZ_BAABKU010000002.1"/>
</dbReference>
<dbReference type="Pfam" id="PF06722">
    <property type="entry name" value="EryCIII-like_C"/>
    <property type="match status" value="1"/>
</dbReference>
<protein>
    <recommendedName>
        <fullName evidence="1">Erythromycin biosynthesis protein CIII-like C-terminal domain-containing protein</fullName>
    </recommendedName>
</protein>
<dbReference type="Gene3D" id="3.40.50.2000">
    <property type="entry name" value="Glycogen Phosphorylase B"/>
    <property type="match status" value="2"/>
</dbReference>
<evidence type="ECO:0000313" key="2">
    <source>
        <dbReference type="EMBL" id="KHD78270.1"/>
    </source>
</evidence>